<dbReference type="SMART" id="SM00450">
    <property type="entry name" value="RHOD"/>
    <property type="match status" value="2"/>
</dbReference>
<dbReference type="Gene3D" id="3.40.250.10">
    <property type="entry name" value="Rhodanese-like domain"/>
    <property type="match status" value="2"/>
</dbReference>
<gene>
    <name evidence="4" type="ORF">J8273_2284</name>
</gene>
<dbReference type="Proteomes" id="UP000717585">
    <property type="component" value="Unassembled WGS sequence"/>
</dbReference>
<dbReference type="PANTHER" id="PTHR11364:SF27">
    <property type="entry name" value="SULFURTRANSFERASE"/>
    <property type="match status" value="1"/>
</dbReference>
<dbReference type="Pfam" id="PF00581">
    <property type="entry name" value="Rhodanese"/>
    <property type="match status" value="2"/>
</dbReference>
<evidence type="ECO:0000313" key="5">
    <source>
        <dbReference type="Proteomes" id="UP000717585"/>
    </source>
</evidence>
<accession>A0A8J6EB12</accession>
<dbReference type="PANTHER" id="PTHR11364">
    <property type="entry name" value="THIOSULFATE SULFERTANSFERASE"/>
    <property type="match status" value="1"/>
</dbReference>
<organism evidence="4 5">
    <name type="scientific">Carpediemonas membranifera</name>
    <dbReference type="NCBI Taxonomy" id="201153"/>
    <lineage>
        <taxon>Eukaryota</taxon>
        <taxon>Metamonada</taxon>
        <taxon>Carpediemonas-like organisms</taxon>
        <taxon>Carpediemonas</taxon>
    </lineage>
</organism>
<dbReference type="InterPro" id="IPR001763">
    <property type="entry name" value="Rhodanese-like_dom"/>
</dbReference>
<dbReference type="AlphaFoldDB" id="A0A8J6EB12"/>
<comment type="caution">
    <text evidence="4">The sequence shown here is derived from an EMBL/GenBank/DDBJ whole genome shotgun (WGS) entry which is preliminary data.</text>
</comment>
<dbReference type="EMBL" id="JAHDYR010000007">
    <property type="protein sequence ID" value="KAG9395935.1"/>
    <property type="molecule type" value="Genomic_DNA"/>
</dbReference>
<dbReference type="SUPFAM" id="SSF52821">
    <property type="entry name" value="Rhodanese/Cell cycle control phosphatase"/>
    <property type="match status" value="2"/>
</dbReference>
<evidence type="ECO:0000259" key="3">
    <source>
        <dbReference type="PROSITE" id="PS50206"/>
    </source>
</evidence>
<feature type="domain" description="Rhodanese" evidence="3">
    <location>
        <begin position="15"/>
        <end position="134"/>
    </location>
</feature>
<name>A0A8J6EB12_9EUKA</name>
<evidence type="ECO:0000256" key="1">
    <source>
        <dbReference type="ARBA" id="ARBA00022679"/>
    </source>
</evidence>
<reference evidence="4" key="1">
    <citation type="submission" date="2021-05" db="EMBL/GenBank/DDBJ databases">
        <title>A free-living protist that lacks canonical eukaryotic 1 DNA replication and segregation systems.</title>
        <authorList>
            <person name="Salas-Leiva D.E."/>
            <person name="Tromer E.C."/>
            <person name="Curtis B.A."/>
            <person name="Jerlstrom-Hultqvist J."/>
            <person name="Kolisko M."/>
            <person name="Yi Z."/>
            <person name="Salas-Leiva J.S."/>
            <person name="Gallot-Lavallee L."/>
            <person name="Kops G.J.P.L."/>
            <person name="Archibald J.M."/>
            <person name="Simpson A.G.B."/>
            <person name="Roger A.J."/>
        </authorList>
    </citation>
    <scope>NUCLEOTIDE SEQUENCE</scope>
    <source>
        <strain evidence="4">BICM</strain>
    </source>
</reference>
<keyword evidence="5" id="KW-1185">Reference proteome</keyword>
<dbReference type="CDD" id="cd01448">
    <property type="entry name" value="TST_Repeat_1"/>
    <property type="match status" value="1"/>
</dbReference>
<dbReference type="OrthoDB" id="270167at2759"/>
<feature type="domain" description="Rhodanese" evidence="3">
    <location>
        <begin position="163"/>
        <end position="271"/>
    </location>
</feature>
<protein>
    <submittedName>
        <fullName evidence="4">Rhodanese-like domain</fullName>
    </submittedName>
</protein>
<dbReference type="GO" id="GO:0004792">
    <property type="term" value="F:thiosulfate-cyanide sulfurtransferase activity"/>
    <property type="evidence" value="ECO:0007669"/>
    <property type="project" value="TreeGrafter"/>
</dbReference>
<keyword evidence="1" id="KW-0808">Transferase</keyword>
<evidence type="ECO:0000313" key="4">
    <source>
        <dbReference type="EMBL" id="KAG9395935.1"/>
    </source>
</evidence>
<proteinExistence type="predicted"/>
<dbReference type="InterPro" id="IPR045078">
    <property type="entry name" value="TST/MPST-like"/>
</dbReference>
<keyword evidence="2" id="KW-0677">Repeat</keyword>
<evidence type="ECO:0000256" key="2">
    <source>
        <dbReference type="ARBA" id="ARBA00022737"/>
    </source>
</evidence>
<sequence length="274" mass="30054">MNKTNFLVDPKWVSEHNDVVILEASWVLDRSKTPTELFEEEHVPNASCIDLFFVNDDSELRDVFPPRCDFCDKMNRLNLGLDGTEDVVVYDRTGVASSASRLFSCLHHFGHRGNVYILNGGMPAWKAAGLPTAPGPAAVRPSKTYVCGPHTTDIYVDTIDVKNRGETQLIDVRFEKLWKAGRIPGSLNKAGSSLLDENKCFLPADQLKAGLEGAGVDVSKDLIAYCGYGVVSSLIYPISLLLKEAGETVGKWQVYDKSIVGWKAEGNAVDSDAE</sequence>
<dbReference type="PROSITE" id="PS50206">
    <property type="entry name" value="RHODANESE_3"/>
    <property type="match status" value="2"/>
</dbReference>
<dbReference type="InterPro" id="IPR036873">
    <property type="entry name" value="Rhodanese-like_dom_sf"/>
</dbReference>